<evidence type="ECO:0000313" key="1">
    <source>
        <dbReference type="EMBL" id="OJH38081.1"/>
    </source>
</evidence>
<dbReference type="Proteomes" id="UP000182229">
    <property type="component" value="Unassembled WGS sequence"/>
</dbReference>
<reference evidence="2" key="1">
    <citation type="submission" date="2016-11" db="EMBL/GenBank/DDBJ databases">
        <authorList>
            <person name="Shukria A."/>
            <person name="Stevens D.C."/>
        </authorList>
    </citation>
    <scope>NUCLEOTIDE SEQUENCE [LARGE SCALE GENOMIC DNA]</scope>
    <source>
        <strain evidence="2">Cbfe23</strain>
    </source>
</reference>
<proteinExistence type="predicted"/>
<organism evidence="1 2">
    <name type="scientific">Cystobacter ferrugineus</name>
    <dbReference type="NCBI Taxonomy" id="83449"/>
    <lineage>
        <taxon>Bacteria</taxon>
        <taxon>Pseudomonadati</taxon>
        <taxon>Myxococcota</taxon>
        <taxon>Myxococcia</taxon>
        <taxon>Myxococcales</taxon>
        <taxon>Cystobacterineae</taxon>
        <taxon>Archangiaceae</taxon>
        <taxon>Cystobacter</taxon>
    </lineage>
</organism>
<comment type="caution">
    <text evidence="1">The sequence shown here is derived from an EMBL/GenBank/DDBJ whole genome shotgun (WGS) entry which is preliminary data.</text>
</comment>
<sequence length="663" mass="69671">MEQSWAFPRAPEGEGDLRVRIPVEGLSFMGATPSGLHFADERTGLGFRYGQATWVDANDRRTELKATYEAGQLLVSVPRALVEASAYPASLAPVISPELGLDGAVVTPAPGNQVRPVVAPNGLDFLVVWQDDRLGGISRIYGTRVTRHGLLVDPSGLRIGTASGTERQESPAVACDGGDCLVVWAEFVDELNANILGARVSVGSDDAVLDSTPLAISTAEGHQTAPAVAEGRGDWFVVWEDTRGAGSVDIRGARVMHDGRVAEPEGLAIATGPAAQRQPAVTYNYTDWLIVWVDEGADADGDIHGARVSPGGVVLDSPALVISSAAGSQRAPVVASYYGPSLVVWEDSGQGGDTDIHGARVTVEGAVLDEPALVLGASPHGQFSPKVIQGRMPFLVYWDELDSGKWSLQGTRVTSDGEVEAPGPRFSVADATWSSSAVALSDFGQLLVVWSHQSLGGSEADIQGAMVPADGSEPLRLELSLAAGSASAASEHNVKVAFNGTDYLLVWEGQRGGTAHIQATRVSRTGEVLDPSGISLGGEGSSQRIPAVASDGVNWLVVWADGYNYRTSDIYGALVSSTGEVSDPRGVPIRATAAWEDTPAVASNGEGYLVVWTAPGYDRQPDVLGMRVTSQGEMARYPLSVTSAAQWRAAPPDESRAPAREYD</sequence>
<dbReference type="OrthoDB" id="5481789at2"/>
<keyword evidence="2" id="KW-1185">Reference proteome</keyword>
<name>A0A1L9B762_9BACT</name>
<evidence type="ECO:0000313" key="2">
    <source>
        <dbReference type="Proteomes" id="UP000182229"/>
    </source>
</evidence>
<gene>
    <name evidence="1" type="ORF">BON30_23235</name>
</gene>
<reference evidence="1 2" key="2">
    <citation type="submission" date="2016-12" db="EMBL/GenBank/DDBJ databases">
        <title>Draft Genome Sequence of Cystobacter ferrugineus Strain Cbfe23.</title>
        <authorList>
            <person name="Akbar S."/>
            <person name="Dowd S.E."/>
            <person name="Stevens D.C."/>
        </authorList>
    </citation>
    <scope>NUCLEOTIDE SEQUENCE [LARGE SCALE GENOMIC DNA]</scope>
    <source>
        <strain evidence="1 2">Cbfe23</strain>
    </source>
</reference>
<dbReference type="AlphaFoldDB" id="A0A1L9B762"/>
<dbReference type="EMBL" id="MPIN01000006">
    <property type="protein sequence ID" value="OJH38081.1"/>
    <property type="molecule type" value="Genomic_DNA"/>
</dbReference>
<accession>A0A1L9B762</accession>
<dbReference type="STRING" id="83449.BON30_23235"/>
<protein>
    <submittedName>
        <fullName evidence="1">Uncharacterized protein</fullName>
    </submittedName>
</protein>
<dbReference type="RefSeq" id="WP_071900589.1">
    <property type="nucleotide sequence ID" value="NZ_MPIN01000006.1"/>
</dbReference>